<feature type="transmembrane region" description="Helical" evidence="10">
    <location>
        <begin position="36"/>
        <end position="55"/>
    </location>
</feature>
<evidence type="ECO:0000256" key="4">
    <source>
        <dbReference type="ARBA" id="ARBA00022692"/>
    </source>
</evidence>
<evidence type="ECO:0000256" key="9">
    <source>
        <dbReference type="ARBA" id="ARBA00023136"/>
    </source>
</evidence>
<dbReference type="PROSITE" id="PS51794">
    <property type="entry name" value="DAC"/>
    <property type="match status" value="1"/>
</dbReference>
<dbReference type="InterPro" id="IPR036888">
    <property type="entry name" value="DNA_integrity_DisA_N_sf"/>
</dbReference>
<dbReference type="EC" id="2.7.7.85" evidence="10"/>
<evidence type="ECO:0000256" key="7">
    <source>
        <dbReference type="ARBA" id="ARBA00022840"/>
    </source>
</evidence>
<dbReference type="GO" id="GO:0006171">
    <property type="term" value="P:cAMP biosynthetic process"/>
    <property type="evidence" value="ECO:0007669"/>
    <property type="project" value="InterPro"/>
</dbReference>
<comment type="subunit">
    <text evidence="10">Probably a homodimer.</text>
</comment>
<dbReference type="FunFam" id="3.40.1700.10:FF:000002">
    <property type="entry name" value="Diadenylate cyclase"/>
    <property type="match status" value="1"/>
</dbReference>
<dbReference type="InterPro" id="IPR050338">
    <property type="entry name" value="DisA"/>
</dbReference>
<comment type="similarity">
    <text evidence="10">Belongs to the adenylate cyclase family. DacA/CdaA subfamily.</text>
</comment>
<dbReference type="NCBIfam" id="TIGR00159">
    <property type="entry name" value="diadenylate cyclase CdaA"/>
    <property type="match status" value="1"/>
</dbReference>
<dbReference type="EMBL" id="JAIOIV010000028">
    <property type="protein sequence ID" value="MBZ0155226.1"/>
    <property type="molecule type" value="Genomic_DNA"/>
</dbReference>
<dbReference type="GO" id="GO:0005524">
    <property type="term" value="F:ATP binding"/>
    <property type="evidence" value="ECO:0007669"/>
    <property type="project" value="UniProtKB-UniRule"/>
</dbReference>
<dbReference type="PANTHER" id="PTHR34185">
    <property type="entry name" value="DIADENYLATE CYCLASE"/>
    <property type="match status" value="1"/>
</dbReference>
<dbReference type="InterPro" id="IPR045585">
    <property type="entry name" value="CdaA_N"/>
</dbReference>
<reference evidence="12" key="2">
    <citation type="submission" date="2021-08" db="EMBL/GenBank/DDBJ databases">
        <authorList>
            <person name="Dalcin Martins P."/>
        </authorList>
    </citation>
    <scope>NUCLEOTIDE SEQUENCE</scope>
    <source>
        <strain evidence="12">MAG_39</strain>
    </source>
</reference>
<dbReference type="PANTHER" id="PTHR34185:SF1">
    <property type="entry name" value="DIADENYLATE CYCLASE"/>
    <property type="match status" value="1"/>
</dbReference>
<keyword evidence="9 10" id="KW-0472">Membrane</keyword>
<comment type="function">
    <text evidence="10">Catalyzes the condensation of 2 ATP molecules into cyclic di-AMP (c-di-AMP), a second messenger used to regulate differing processes in different bacteria.</text>
</comment>
<evidence type="ECO:0000256" key="3">
    <source>
        <dbReference type="ARBA" id="ARBA00022679"/>
    </source>
</evidence>
<dbReference type="Proteomes" id="UP000705867">
    <property type="component" value="Unassembled WGS sequence"/>
</dbReference>
<feature type="transmembrane region" description="Helical" evidence="10">
    <location>
        <begin position="62"/>
        <end position="79"/>
    </location>
</feature>
<dbReference type="GO" id="GO:0004016">
    <property type="term" value="F:adenylate cyclase activity"/>
    <property type="evidence" value="ECO:0007669"/>
    <property type="project" value="UniProtKB-UniRule"/>
</dbReference>
<comment type="caution">
    <text evidence="10">Lacks conserved residue(s) required for the propagation of feature annotation.</text>
</comment>
<organism evidence="12 13">
    <name type="scientific">Candidatus Nitrobium versatile</name>
    <dbReference type="NCBI Taxonomy" id="2884831"/>
    <lineage>
        <taxon>Bacteria</taxon>
        <taxon>Pseudomonadati</taxon>
        <taxon>Nitrospirota</taxon>
        <taxon>Nitrospiria</taxon>
        <taxon>Nitrospirales</taxon>
        <taxon>Nitrospiraceae</taxon>
        <taxon>Candidatus Nitrobium</taxon>
    </lineage>
</organism>
<accession>A0A953JCE8</accession>
<dbReference type="InterPro" id="IPR034701">
    <property type="entry name" value="CdaA"/>
</dbReference>
<keyword evidence="5 10" id="KW-0548">Nucleotidyltransferase</keyword>
<dbReference type="SUPFAM" id="SSF143597">
    <property type="entry name" value="YojJ-like"/>
    <property type="match status" value="1"/>
</dbReference>
<evidence type="ECO:0000256" key="2">
    <source>
        <dbReference type="ARBA" id="ARBA00022475"/>
    </source>
</evidence>
<evidence type="ECO:0000256" key="6">
    <source>
        <dbReference type="ARBA" id="ARBA00022741"/>
    </source>
</evidence>
<evidence type="ECO:0000256" key="5">
    <source>
        <dbReference type="ARBA" id="ARBA00022695"/>
    </source>
</evidence>
<protein>
    <recommendedName>
        <fullName evidence="10">Diadenylate cyclase</fullName>
        <shortName evidence="10">DAC</shortName>
        <ecNumber evidence="10">2.7.7.85</ecNumber>
    </recommendedName>
    <alternativeName>
        <fullName evidence="10">Cyclic-di-AMP synthase</fullName>
        <shortName evidence="10">c-di-AMP synthase</shortName>
    </alternativeName>
</protein>
<proteinExistence type="inferred from homology"/>
<dbReference type="Gene3D" id="3.40.1700.10">
    <property type="entry name" value="DNA integrity scanning protein, DisA, N-terminal domain"/>
    <property type="match status" value="1"/>
</dbReference>
<sequence>MLELFKQIRWQDAVDILLVSLILYRLLLIIKGTKAAQMLVGLGVLLVASFFSKYLQLYTMDWIIQSFWSQVVIALIVLFQPEIRRALAQMGESSFLQNFTSAEELKSLEEIVRASIALANRKIGGLIVIEREISLKDYVEIGTPLDAKVSKELLMTIFHPTSPIHDGAVVIRGNRVVAAGCFLPITLGPSVSKSLGTRHRAGIGIAEETDAVAIIISEETGSVSMAIDGKLETRLDMGTLRDMLTDLFTESKKEKAVPAKQRAHHS</sequence>
<feature type="transmembrane region" description="Helical" evidence="10">
    <location>
        <begin position="12"/>
        <end position="30"/>
    </location>
</feature>
<evidence type="ECO:0000256" key="10">
    <source>
        <dbReference type="HAMAP-Rule" id="MF_01499"/>
    </source>
</evidence>
<feature type="domain" description="DAC" evidence="11">
    <location>
        <begin position="80"/>
        <end position="237"/>
    </location>
</feature>
<dbReference type="HAMAP" id="MF_01499">
    <property type="entry name" value="DacA"/>
    <property type="match status" value="1"/>
</dbReference>
<evidence type="ECO:0000256" key="8">
    <source>
        <dbReference type="ARBA" id="ARBA00022989"/>
    </source>
</evidence>
<reference evidence="12" key="1">
    <citation type="journal article" date="2021" name="bioRxiv">
        <title>Unraveling nitrogen, sulfur and carbon metabolic pathways and microbial community transcriptional responses to substrate deprivation and toxicity stresses in a bioreactor mimicking anoxic brackish coastal sediment conditions.</title>
        <authorList>
            <person name="Martins P.D."/>
            <person name="Echeveste M.J."/>
            <person name="Arshad A."/>
            <person name="Kurth J."/>
            <person name="Ouboter H."/>
            <person name="Jetten M.S.M."/>
            <person name="Welte C.U."/>
        </authorList>
    </citation>
    <scope>NUCLEOTIDE SEQUENCE</scope>
    <source>
        <strain evidence="12">MAG_39</strain>
    </source>
</reference>
<keyword evidence="6 10" id="KW-0547">Nucleotide-binding</keyword>
<name>A0A953JCE8_9BACT</name>
<dbReference type="AlphaFoldDB" id="A0A953JCE8"/>
<evidence type="ECO:0000313" key="12">
    <source>
        <dbReference type="EMBL" id="MBZ0155226.1"/>
    </source>
</evidence>
<dbReference type="Pfam" id="PF02457">
    <property type="entry name" value="DAC"/>
    <property type="match status" value="1"/>
</dbReference>
<evidence type="ECO:0000256" key="1">
    <source>
        <dbReference type="ARBA" id="ARBA00000877"/>
    </source>
</evidence>
<dbReference type="InterPro" id="IPR014046">
    <property type="entry name" value="C-di-AMP_synthase"/>
</dbReference>
<keyword evidence="3 10" id="KW-0808">Transferase</keyword>
<keyword evidence="2 10" id="KW-1003">Cell membrane</keyword>
<keyword evidence="8 10" id="KW-1133">Transmembrane helix</keyword>
<dbReference type="InterPro" id="IPR003390">
    <property type="entry name" value="DNA_integrity_scan_DisA_N"/>
</dbReference>
<comment type="catalytic activity">
    <reaction evidence="1 10">
        <text>2 ATP = 3',3'-c-di-AMP + 2 diphosphate</text>
        <dbReference type="Rhea" id="RHEA:35655"/>
        <dbReference type="ChEBI" id="CHEBI:30616"/>
        <dbReference type="ChEBI" id="CHEBI:33019"/>
        <dbReference type="ChEBI" id="CHEBI:71500"/>
        <dbReference type="EC" id="2.7.7.85"/>
    </reaction>
</comment>
<comment type="caution">
    <text evidence="12">The sequence shown here is derived from an EMBL/GenBank/DDBJ whole genome shotgun (WGS) entry which is preliminary data.</text>
</comment>
<evidence type="ECO:0000259" key="11">
    <source>
        <dbReference type="PROSITE" id="PS51794"/>
    </source>
</evidence>
<dbReference type="PIRSF" id="PIRSF004793">
    <property type="entry name" value="UCP004793"/>
    <property type="match status" value="1"/>
</dbReference>
<keyword evidence="7 10" id="KW-0067">ATP-binding</keyword>
<keyword evidence="4 10" id="KW-0812">Transmembrane</keyword>
<evidence type="ECO:0000313" key="13">
    <source>
        <dbReference type="Proteomes" id="UP000705867"/>
    </source>
</evidence>
<dbReference type="GO" id="GO:0106408">
    <property type="term" value="F:diadenylate cyclase activity"/>
    <property type="evidence" value="ECO:0007669"/>
    <property type="project" value="UniProtKB-EC"/>
</dbReference>
<dbReference type="Pfam" id="PF19293">
    <property type="entry name" value="CdaA_N"/>
    <property type="match status" value="1"/>
</dbReference>
<gene>
    <name evidence="12" type="primary">cdaA</name>
    <name evidence="10" type="synonym">dacA</name>
    <name evidence="12" type="ORF">K8I29_03305</name>
</gene>